<evidence type="ECO:0000313" key="2">
    <source>
        <dbReference type="EMBL" id="GAA3710167.1"/>
    </source>
</evidence>
<dbReference type="InterPro" id="IPR000182">
    <property type="entry name" value="GNAT_dom"/>
</dbReference>
<reference evidence="3" key="1">
    <citation type="journal article" date="2019" name="Int. J. Syst. Evol. Microbiol.">
        <title>The Global Catalogue of Microorganisms (GCM) 10K type strain sequencing project: providing services to taxonomists for standard genome sequencing and annotation.</title>
        <authorList>
            <consortium name="The Broad Institute Genomics Platform"/>
            <consortium name="The Broad Institute Genome Sequencing Center for Infectious Disease"/>
            <person name="Wu L."/>
            <person name="Ma J."/>
        </authorList>
    </citation>
    <scope>NUCLEOTIDE SEQUENCE [LARGE SCALE GENOMIC DNA]</scope>
    <source>
        <strain evidence="3">JCM 16548</strain>
    </source>
</reference>
<dbReference type="InterPro" id="IPR056935">
    <property type="entry name" value="Rv0428c-like_C"/>
</dbReference>
<organism evidence="2 3">
    <name type="scientific">Microlunatus aurantiacus</name>
    <dbReference type="NCBI Taxonomy" id="446786"/>
    <lineage>
        <taxon>Bacteria</taxon>
        <taxon>Bacillati</taxon>
        <taxon>Actinomycetota</taxon>
        <taxon>Actinomycetes</taxon>
        <taxon>Propionibacteriales</taxon>
        <taxon>Propionibacteriaceae</taxon>
        <taxon>Microlunatus</taxon>
    </lineage>
</organism>
<gene>
    <name evidence="2" type="ORF">GCM10022204_30670</name>
</gene>
<dbReference type="Proteomes" id="UP001500051">
    <property type="component" value="Unassembled WGS sequence"/>
</dbReference>
<dbReference type="Pfam" id="PF24553">
    <property type="entry name" value="Rv0428c_C"/>
    <property type="match status" value="1"/>
</dbReference>
<feature type="domain" description="N-acetyltransferase" evidence="1">
    <location>
        <begin position="213"/>
        <end position="341"/>
    </location>
</feature>
<dbReference type="PANTHER" id="PTHR43072">
    <property type="entry name" value="N-ACETYLTRANSFERASE"/>
    <property type="match status" value="1"/>
</dbReference>
<sequence>MMDIGLDRARPGERWVLRCRRPDGSATDVVGWLAAIERATVQIAPERSDPVVVDRDVIILARRAPAARGGPDPMRTPVEELERAARPGWIAHHEPLGEWTLRDGGGFTARANSALAVGDPGVSLPEAADRVVAYAAAHGIEPWVQVIVDSAEDIALRGLGWQPVYLVTDVLVCRLTTLLRDGLPDPRVGVTEQLSEGWVRAYGRSRPNRLHQADLRTDAGHRTDGAAVRMILDGHPPRAFAAVADPSPGAHAAEAAHEPVAIARGHLSGPWLGMAAVWTEPEHRRRGLATAMMRALGHWAARGGARNAYLQVAQDNHAAHDAYGRLGFVRHHSYRYLTAPG</sequence>
<evidence type="ECO:0000313" key="3">
    <source>
        <dbReference type="Proteomes" id="UP001500051"/>
    </source>
</evidence>
<evidence type="ECO:0000259" key="1">
    <source>
        <dbReference type="PROSITE" id="PS51186"/>
    </source>
</evidence>
<dbReference type="Gene3D" id="3.40.630.30">
    <property type="match status" value="1"/>
</dbReference>
<dbReference type="SUPFAM" id="SSF55729">
    <property type="entry name" value="Acyl-CoA N-acyltransferases (Nat)"/>
    <property type="match status" value="1"/>
</dbReference>
<name>A0ABP7DWT8_9ACTN</name>
<dbReference type="PROSITE" id="PS51186">
    <property type="entry name" value="GNAT"/>
    <property type="match status" value="1"/>
</dbReference>
<dbReference type="InterPro" id="IPR016181">
    <property type="entry name" value="Acyl_CoA_acyltransferase"/>
</dbReference>
<comment type="caution">
    <text evidence="2">The sequence shown here is derived from an EMBL/GenBank/DDBJ whole genome shotgun (WGS) entry which is preliminary data.</text>
</comment>
<proteinExistence type="predicted"/>
<dbReference type="CDD" id="cd04301">
    <property type="entry name" value="NAT_SF"/>
    <property type="match status" value="1"/>
</dbReference>
<keyword evidence="3" id="KW-1185">Reference proteome</keyword>
<accession>A0ABP7DWT8</accession>
<protein>
    <submittedName>
        <fullName evidence="2">GNAT family N-acetyltransferase</fullName>
    </submittedName>
</protein>
<dbReference type="EMBL" id="BAAAYX010000013">
    <property type="protein sequence ID" value="GAA3710167.1"/>
    <property type="molecule type" value="Genomic_DNA"/>
</dbReference>